<dbReference type="Gene3D" id="3.10.10.10">
    <property type="entry name" value="HIV Type 1 Reverse Transcriptase, subunit A, domain 1"/>
    <property type="match status" value="1"/>
</dbReference>
<proteinExistence type="predicted"/>
<dbReference type="PROSITE" id="PS50878">
    <property type="entry name" value="RT_POL"/>
    <property type="match status" value="1"/>
</dbReference>
<feature type="non-terminal residue" evidence="2">
    <location>
        <position position="1"/>
    </location>
</feature>
<dbReference type="InterPro" id="IPR043502">
    <property type="entry name" value="DNA/RNA_pol_sf"/>
</dbReference>
<dbReference type="AlphaFoldDB" id="V5FV78"/>
<dbReference type="PANTHER" id="PTHR37984">
    <property type="entry name" value="PROTEIN CBG26694"/>
    <property type="match status" value="1"/>
</dbReference>
<evidence type="ECO:0000259" key="1">
    <source>
        <dbReference type="PROSITE" id="PS50878"/>
    </source>
</evidence>
<dbReference type="PANTHER" id="PTHR37984:SF13">
    <property type="entry name" value="RIBONUCLEASE H"/>
    <property type="match status" value="1"/>
</dbReference>
<evidence type="ECO:0000313" key="2">
    <source>
        <dbReference type="EMBL" id="JAB61550.1"/>
    </source>
</evidence>
<organism evidence="2">
    <name type="scientific">Anoplophora glabripennis</name>
    <name type="common">Asian longhorn beetle</name>
    <name type="synonym">Anoplophora nobilis</name>
    <dbReference type="NCBI Taxonomy" id="217634"/>
    <lineage>
        <taxon>Eukaryota</taxon>
        <taxon>Metazoa</taxon>
        <taxon>Ecdysozoa</taxon>
        <taxon>Arthropoda</taxon>
        <taxon>Hexapoda</taxon>
        <taxon>Insecta</taxon>
        <taxon>Pterygota</taxon>
        <taxon>Neoptera</taxon>
        <taxon>Endopterygota</taxon>
        <taxon>Coleoptera</taxon>
        <taxon>Polyphaga</taxon>
        <taxon>Cucujiformia</taxon>
        <taxon>Chrysomeloidea</taxon>
        <taxon>Cerambycidae</taxon>
        <taxon>Lamiinae</taxon>
        <taxon>Lamiini</taxon>
        <taxon>Anoplophora</taxon>
    </lineage>
</organism>
<reference evidence="2" key="1">
    <citation type="submission" date="2013-07" db="EMBL/GenBank/DDBJ databases">
        <title>Midgut Transcriptome Profiling of Anoplphora glabripennis, a Lignocellulose Degrading, Wood-Boring Cerambycid.</title>
        <authorList>
            <person name="Scully E.D."/>
            <person name="Hoover K."/>
            <person name="Carlson J.E."/>
            <person name="Tien M."/>
            <person name="Geib S.M."/>
        </authorList>
    </citation>
    <scope>NUCLEOTIDE SEQUENCE</scope>
</reference>
<dbReference type="SUPFAM" id="SSF56672">
    <property type="entry name" value="DNA/RNA polymerases"/>
    <property type="match status" value="1"/>
</dbReference>
<dbReference type="CDD" id="cd01647">
    <property type="entry name" value="RT_LTR"/>
    <property type="match status" value="1"/>
</dbReference>
<dbReference type="InterPro" id="IPR000477">
    <property type="entry name" value="RT_dom"/>
</dbReference>
<gene>
    <name evidence="2" type="primary">YRD6</name>
</gene>
<dbReference type="InterPro" id="IPR050951">
    <property type="entry name" value="Retrovirus_Pol_polyprotein"/>
</dbReference>
<accession>V5FV78</accession>
<feature type="domain" description="Reverse transcriptase" evidence="1">
    <location>
        <begin position="117"/>
        <end position="295"/>
    </location>
</feature>
<dbReference type="GO" id="GO:0071897">
    <property type="term" value="P:DNA biosynthetic process"/>
    <property type="evidence" value="ECO:0007669"/>
    <property type="project" value="UniProtKB-ARBA"/>
</dbReference>
<name>V5FV78_ANOGL</name>
<dbReference type="Pfam" id="PF00078">
    <property type="entry name" value="RVT_1"/>
    <property type="match status" value="1"/>
</dbReference>
<dbReference type="InterPro" id="IPR043128">
    <property type="entry name" value="Rev_trsase/Diguanyl_cyclase"/>
</dbReference>
<dbReference type="EMBL" id="GALX01006916">
    <property type="protein sequence ID" value="JAB61550.1"/>
    <property type="molecule type" value="Transcribed_RNA"/>
</dbReference>
<sequence>AHLPLSHSSTSLVNYAGANIYPAGIICVNITYNCKTHPIDVFVVEKGGPPLLGRDFMYKFNLGIKEINTIDIDNTLVNKLCEENKELFSSGVGTFSKGTIEIKLKREAESKFFKPRALPFALKENYSLWGTPIVPVLKSDGTMRICGDYKITLNPVIQLERYPLPRIEDLFTKLQGGQTFSKIDLAHAYQQVLLSENSKMLTTISTHKGLFRYNRLPFGISIGPSTFQKIMEIVLQGIPGVICFLDDILITGKTIKEHMSRLEKEFLCLKECGLKIKKEKCVFFQESVSYLGHVLDKEGLKKSPEKVKAIT</sequence>
<feature type="non-terminal residue" evidence="2">
    <location>
        <position position="311"/>
    </location>
</feature>
<dbReference type="Gene3D" id="3.30.70.270">
    <property type="match status" value="1"/>
</dbReference>
<protein>
    <recommendedName>
        <fullName evidence="1">Reverse transcriptase domain-containing protein</fullName>
    </recommendedName>
</protein>